<dbReference type="Pfam" id="PF00170">
    <property type="entry name" value="bZIP_1"/>
    <property type="match status" value="1"/>
</dbReference>
<dbReference type="PRINTS" id="PR00041">
    <property type="entry name" value="LEUZIPPRCREB"/>
</dbReference>
<evidence type="ECO:0000313" key="8">
    <source>
        <dbReference type="Proteomes" id="UP001454036"/>
    </source>
</evidence>
<evidence type="ECO:0000256" key="4">
    <source>
        <dbReference type="SAM" id="Coils"/>
    </source>
</evidence>
<gene>
    <name evidence="7" type="ORF">LIER_09057</name>
</gene>
<sequence length="180" mass="19643">MTLETYLKKAGAVTEEDIRVPGGVVEVAGATTGNYGMEGLMNYGMQNCPSGGFGVEGFGNGMVGVGGSSGGAVVVASVGGGRGKRRAVEEVPLDKATQQKQKRMIKNRESAARSRERKQAYTVELEALVTKLEEENARLIKEEAELKKQRLKQLIEKVKPVVEERRTPKAVMRRTRSMTW</sequence>
<dbReference type="InterPro" id="IPR046347">
    <property type="entry name" value="bZIP_sf"/>
</dbReference>
<dbReference type="InterPro" id="IPR043452">
    <property type="entry name" value="BZIP46-like"/>
</dbReference>
<keyword evidence="2" id="KW-0238">DNA-binding</keyword>
<dbReference type="CDD" id="cd14707">
    <property type="entry name" value="bZIP_plant_BZIP46"/>
    <property type="match status" value="1"/>
</dbReference>
<dbReference type="GO" id="GO:0003677">
    <property type="term" value="F:DNA binding"/>
    <property type="evidence" value="ECO:0007669"/>
    <property type="project" value="UniProtKB-KW"/>
</dbReference>
<dbReference type="SMART" id="SM00338">
    <property type="entry name" value="BRLZ"/>
    <property type="match status" value="1"/>
</dbReference>
<evidence type="ECO:0000256" key="2">
    <source>
        <dbReference type="ARBA" id="ARBA00023125"/>
    </source>
</evidence>
<evidence type="ECO:0000256" key="5">
    <source>
        <dbReference type="SAM" id="MobiDB-lite"/>
    </source>
</evidence>
<dbReference type="AlphaFoldDB" id="A0AAV3PFC2"/>
<evidence type="ECO:0000256" key="1">
    <source>
        <dbReference type="ARBA" id="ARBA00004123"/>
    </source>
</evidence>
<name>A0AAV3PFC2_LITER</name>
<feature type="domain" description="BZIP" evidence="6">
    <location>
        <begin position="97"/>
        <end position="149"/>
    </location>
</feature>
<keyword evidence="8" id="KW-1185">Reference proteome</keyword>
<protein>
    <submittedName>
        <fullName evidence="7">Basic leucine zipper transcription factor</fullName>
    </submittedName>
</protein>
<dbReference type="GO" id="GO:0045893">
    <property type="term" value="P:positive regulation of DNA-templated transcription"/>
    <property type="evidence" value="ECO:0007669"/>
    <property type="project" value="InterPro"/>
</dbReference>
<dbReference type="FunFam" id="1.20.5.170:FF:000036">
    <property type="entry name" value="ABSCISIC ACID-INSENSITIVE 5-like protein 2"/>
    <property type="match status" value="1"/>
</dbReference>
<dbReference type="PROSITE" id="PS50217">
    <property type="entry name" value="BZIP"/>
    <property type="match status" value="1"/>
</dbReference>
<proteinExistence type="predicted"/>
<accession>A0AAV3PFC2</accession>
<dbReference type="Gene3D" id="1.20.5.170">
    <property type="match status" value="1"/>
</dbReference>
<feature type="region of interest" description="Disordered" evidence="5">
    <location>
        <begin position="94"/>
        <end position="116"/>
    </location>
</feature>
<dbReference type="GO" id="GO:0005634">
    <property type="term" value="C:nucleus"/>
    <property type="evidence" value="ECO:0007669"/>
    <property type="project" value="UniProtKB-SubCell"/>
</dbReference>
<evidence type="ECO:0000259" key="6">
    <source>
        <dbReference type="PROSITE" id="PS50217"/>
    </source>
</evidence>
<comment type="subcellular location">
    <subcellularLocation>
        <location evidence="1">Nucleus</location>
    </subcellularLocation>
</comment>
<keyword evidence="3" id="KW-0539">Nucleus</keyword>
<dbReference type="PANTHER" id="PTHR22952">
    <property type="entry name" value="CAMP-RESPONSE ELEMENT BINDING PROTEIN-RELATED"/>
    <property type="match status" value="1"/>
</dbReference>
<dbReference type="GO" id="GO:0003700">
    <property type="term" value="F:DNA-binding transcription factor activity"/>
    <property type="evidence" value="ECO:0007669"/>
    <property type="project" value="InterPro"/>
</dbReference>
<organism evidence="7 8">
    <name type="scientific">Lithospermum erythrorhizon</name>
    <name type="common">Purple gromwell</name>
    <name type="synonym">Lithospermum officinale var. erythrorhizon</name>
    <dbReference type="NCBI Taxonomy" id="34254"/>
    <lineage>
        <taxon>Eukaryota</taxon>
        <taxon>Viridiplantae</taxon>
        <taxon>Streptophyta</taxon>
        <taxon>Embryophyta</taxon>
        <taxon>Tracheophyta</taxon>
        <taxon>Spermatophyta</taxon>
        <taxon>Magnoliopsida</taxon>
        <taxon>eudicotyledons</taxon>
        <taxon>Gunneridae</taxon>
        <taxon>Pentapetalae</taxon>
        <taxon>asterids</taxon>
        <taxon>lamiids</taxon>
        <taxon>Boraginales</taxon>
        <taxon>Boraginaceae</taxon>
        <taxon>Boraginoideae</taxon>
        <taxon>Lithospermeae</taxon>
        <taxon>Lithospermum</taxon>
    </lineage>
</organism>
<dbReference type="EMBL" id="BAABME010001514">
    <property type="protein sequence ID" value="GAA0150030.1"/>
    <property type="molecule type" value="Genomic_DNA"/>
</dbReference>
<evidence type="ECO:0000313" key="7">
    <source>
        <dbReference type="EMBL" id="GAA0150030.1"/>
    </source>
</evidence>
<evidence type="ECO:0000256" key="3">
    <source>
        <dbReference type="ARBA" id="ARBA00023242"/>
    </source>
</evidence>
<dbReference type="PROSITE" id="PS00036">
    <property type="entry name" value="BZIP_BASIC"/>
    <property type="match status" value="1"/>
</dbReference>
<dbReference type="InterPro" id="IPR004827">
    <property type="entry name" value="bZIP"/>
</dbReference>
<keyword evidence="4" id="KW-0175">Coiled coil</keyword>
<feature type="compositionally biased region" description="Basic and acidic residues" evidence="5">
    <location>
        <begin position="106"/>
        <end position="116"/>
    </location>
</feature>
<dbReference type="Proteomes" id="UP001454036">
    <property type="component" value="Unassembled WGS sequence"/>
</dbReference>
<dbReference type="SUPFAM" id="SSF57959">
    <property type="entry name" value="Leucine zipper domain"/>
    <property type="match status" value="1"/>
</dbReference>
<dbReference type="PANTHER" id="PTHR22952:SF392">
    <property type="entry name" value="BZIP TRANSCRIPTION FACTOR 12"/>
    <property type="match status" value="1"/>
</dbReference>
<reference evidence="7 8" key="1">
    <citation type="submission" date="2024-01" db="EMBL/GenBank/DDBJ databases">
        <title>The complete chloroplast genome sequence of Lithospermum erythrorhizon: insights into the phylogenetic relationship among Boraginaceae species and the maternal lineages of purple gromwells.</title>
        <authorList>
            <person name="Okada T."/>
            <person name="Watanabe K."/>
        </authorList>
    </citation>
    <scope>NUCLEOTIDE SEQUENCE [LARGE SCALE GENOMIC DNA]</scope>
</reference>
<comment type="caution">
    <text evidence="7">The sequence shown here is derived from an EMBL/GenBank/DDBJ whole genome shotgun (WGS) entry which is preliminary data.</text>
</comment>
<feature type="coiled-coil region" evidence="4">
    <location>
        <begin position="118"/>
        <end position="157"/>
    </location>
</feature>